<dbReference type="EMBL" id="UYYB01020645">
    <property type="protein sequence ID" value="VDM71491.1"/>
    <property type="molecule type" value="Genomic_DNA"/>
</dbReference>
<reference evidence="3 4" key="1">
    <citation type="submission" date="2018-11" db="EMBL/GenBank/DDBJ databases">
        <authorList>
            <consortium name="Pathogen Informatics"/>
        </authorList>
    </citation>
    <scope>NUCLEOTIDE SEQUENCE [LARGE SCALE GENOMIC DNA]</scope>
</reference>
<evidence type="ECO:0000256" key="1">
    <source>
        <dbReference type="SAM" id="MobiDB-lite"/>
    </source>
</evidence>
<keyword evidence="2" id="KW-1133">Transmembrane helix</keyword>
<name>A0A3P7IE50_STRVU</name>
<organism evidence="3 4">
    <name type="scientific">Strongylus vulgaris</name>
    <name type="common">Blood worm</name>
    <dbReference type="NCBI Taxonomy" id="40348"/>
    <lineage>
        <taxon>Eukaryota</taxon>
        <taxon>Metazoa</taxon>
        <taxon>Ecdysozoa</taxon>
        <taxon>Nematoda</taxon>
        <taxon>Chromadorea</taxon>
        <taxon>Rhabditida</taxon>
        <taxon>Rhabditina</taxon>
        <taxon>Rhabditomorpha</taxon>
        <taxon>Strongyloidea</taxon>
        <taxon>Strongylidae</taxon>
        <taxon>Strongylus</taxon>
    </lineage>
</organism>
<evidence type="ECO:0000256" key="2">
    <source>
        <dbReference type="SAM" id="Phobius"/>
    </source>
</evidence>
<evidence type="ECO:0000313" key="4">
    <source>
        <dbReference type="Proteomes" id="UP000270094"/>
    </source>
</evidence>
<feature type="compositionally biased region" description="Polar residues" evidence="1">
    <location>
        <begin position="1"/>
        <end position="21"/>
    </location>
</feature>
<feature type="region of interest" description="Disordered" evidence="1">
    <location>
        <begin position="108"/>
        <end position="185"/>
    </location>
</feature>
<keyword evidence="2" id="KW-0812">Transmembrane</keyword>
<feature type="transmembrane region" description="Helical" evidence="2">
    <location>
        <begin position="43"/>
        <end position="71"/>
    </location>
</feature>
<keyword evidence="2" id="KW-0472">Membrane</keyword>
<dbReference type="AlphaFoldDB" id="A0A3P7IE50"/>
<keyword evidence="4" id="KW-1185">Reference proteome</keyword>
<evidence type="ECO:0000313" key="3">
    <source>
        <dbReference type="EMBL" id="VDM71491.1"/>
    </source>
</evidence>
<proteinExistence type="predicted"/>
<feature type="compositionally biased region" description="Polar residues" evidence="1">
    <location>
        <begin position="108"/>
        <end position="130"/>
    </location>
</feature>
<sequence>MLLSTELQSTTKVLQETSQTAAKGGEGVGVTEREDSEEEQQGVLLIGTLAVVVASLVVVPFILLVVFFFVIRRIRRAEKQMKKLPTEAQGKKGTKRTLQERKIPLPITQTSTTNPTATVDSHSNTENPRNVTMKKLASNSKSAESALNNRKIRETKGAGSTKKIPLSIRKNTGSAKRVGKKKLKK</sequence>
<dbReference type="Proteomes" id="UP000270094">
    <property type="component" value="Unassembled WGS sequence"/>
</dbReference>
<accession>A0A3P7IE50</accession>
<gene>
    <name evidence="3" type="ORF">SVUK_LOCUS6489</name>
</gene>
<protein>
    <submittedName>
        <fullName evidence="3">Uncharacterized protein</fullName>
    </submittedName>
</protein>
<feature type="compositionally biased region" description="Polar residues" evidence="1">
    <location>
        <begin position="137"/>
        <end position="148"/>
    </location>
</feature>
<feature type="region of interest" description="Disordered" evidence="1">
    <location>
        <begin position="1"/>
        <end position="35"/>
    </location>
</feature>